<keyword evidence="2" id="KW-1185">Reference proteome</keyword>
<gene>
    <name evidence="1" type="primary">BQ5605_C038g11705</name>
    <name evidence="1" type="ORF">BQ5605_C038G11705</name>
</gene>
<dbReference type="SUPFAM" id="SSF69118">
    <property type="entry name" value="AhpD-like"/>
    <property type="match status" value="1"/>
</dbReference>
<evidence type="ECO:0000313" key="2">
    <source>
        <dbReference type="Proteomes" id="UP000249464"/>
    </source>
</evidence>
<protein>
    <submittedName>
        <fullName evidence="1">BQ5605_C038g11705 protein</fullName>
    </submittedName>
</protein>
<evidence type="ECO:0000313" key="1">
    <source>
        <dbReference type="EMBL" id="SGY91912.1"/>
    </source>
</evidence>
<organism evidence="1 2">
    <name type="scientific">Microbotryum silenes-dioicae</name>
    <dbReference type="NCBI Taxonomy" id="796604"/>
    <lineage>
        <taxon>Eukaryota</taxon>
        <taxon>Fungi</taxon>
        <taxon>Dikarya</taxon>
        <taxon>Basidiomycota</taxon>
        <taxon>Pucciniomycotina</taxon>
        <taxon>Microbotryomycetes</taxon>
        <taxon>Microbotryales</taxon>
        <taxon>Microbotryaceae</taxon>
        <taxon>Microbotryum</taxon>
    </lineage>
</organism>
<proteinExistence type="predicted"/>
<dbReference type="STRING" id="796604.A0A2X0MI94"/>
<dbReference type="PANTHER" id="PTHR28180:SF2">
    <property type="entry name" value="PEROXISOMAL PROTEIN 2"/>
    <property type="match status" value="1"/>
</dbReference>
<accession>A0A2X0MI94</accession>
<dbReference type="AlphaFoldDB" id="A0A2X0MI94"/>
<sequence>MPPIKLSQSLKALIGSSAARGAPLPAPSAASLDRLFAGLRSSAKGKGVGSNTWLTLSVSRTVLASIWRTRGYSSIPGMSFRCIQSATLATLNSPDSLKHLYTFATKDATEDDQVRTAAVGRIIPLMREVGLKCISFNGIPRSINNLAALRSAVPVPIQERLGTTPTREPKDPSTVSSRANALWNSIYDPQSTKLLSILSASHPDLPVHILNSHYGALLADPPFQSSSPGESTSTVGRILTSLIAISCLRAQGGVEPQVISHVFGLRKASFEEEAKKELGEGGEWLTSEDGAQWCIDWVDRIVDQVTRGEGSTFATRPQGELKAKL</sequence>
<dbReference type="InterPro" id="IPR052999">
    <property type="entry name" value="PTS1_Protein"/>
</dbReference>
<dbReference type="Proteomes" id="UP000249464">
    <property type="component" value="Unassembled WGS sequence"/>
</dbReference>
<dbReference type="PANTHER" id="PTHR28180">
    <property type="entry name" value="CONSERVED MITOCHONDRIAL PROTEIN-RELATED"/>
    <property type="match status" value="1"/>
</dbReference>
<name>A0A2X0MI94_9BASI</name>
<reference evidence="1 2" key="1">
    <citation type="submission" date="2016-11" db="EMBL/GenBank/DDBJ databases">
        <authorList>
            <person name="Jaros S."/>
            <person name="Januszkiewicz K."/>
            <person name="Wedrychowicz H."/>
        </authorList>
    </citation>
    <scope>NUCLEOTIDE SEQUENCE [LARGE SCALE GENOMIC DNA]</scope>
</reference>
<dbReference type="InterPro" id="IPR029032">
    <property type="entry name" value="AhpD-like"/>
</dbReference>
<dbReference type="Gene3D" id="1.20.1290.10">
    <property type="entry name" value="AhpD-like"/>
    <property type="match status" value="1"/>
</dbReference>
<dbReference type="EMBL" id="FQNC01000061">
    <property type="protein sequence ID" value="SGY91912.1"/>
    <property type="molecule type" value="Genomic_DNA"/>
</dbReference>